<reference evidence="3 4" key="1">
    <citation type="journal article" date="2023" name="Sci. Data">
        <title>Genome assembly of the Korean intertidal mud-creeper Batillaria attramentaria.</title>
        <authorList>
            <person name="Patra A.K."/>
            <person name="Ho P.T."/>
            <person name="Jun S."/>
            <person name="Lee S.J."/>
            <person name="Kim Y."/>
            <person name="Won Y.J."/>
        </authorList>
    </citation>
    <scope>NUCLEOTIDE SEQUENCE [LARGE SCALE GENOMIC DNA]</scope>
    <source>
        <strain evidence="3">Wonlab-2016</strain>
    </source>
</reference>
<evidence type="ECO:0000256" key="1">
    <source>
        <dbReference type="SAM" id="SignalP"/>
    </source>
</evidence>
<comment type="caution">
    <text evidence="3">The sequence shown here is derived from an EMBL/GenBank/DDBJ whole genome shotgun (WGS) entry which is preliminary data.</text>
</comment>
<dbReference type="PANTHER" id="PTHR21113">
    <property type="entry name" value="AGAP001705-PA"/>
    <property type="match status" value="1"/>
</dbReference>
<protein>
    <recommendedName>
        <fullName evidence="2">Chitin-binding type-4 domain-containing protein</fullName>
    </recommendedName>
</protein>
<feature type="domain" description="Chitin-binding type-4" evidence="2">
    <location>
        <begin position="41"/>
        <end position="235"/>
    </location>
</feature>
<dbReference type="Proteomes" id="UP001519460">
    <property type="component" value="Unassembled WGS sequence"/>
</dbReference>
<feature type="chain" id="PRO_5044809477" description="Chitin-binding type-4 domain-containing protein" evidence="1">
    <location>
        <begin position="41"/>
        <end position="304"/>
    </location>
</feature>
<dbReference type="InterPro" id="IPR004302">
    <property type="entry name" value="Cellulose/chitin-bd_N"/>
</dbReference>
<evidence type="ECO:0000313" key="4">
    <source>
        <dbReference type="Proteomes" id="UP001519460"/>
    </source>
</evidence>
<accession>A0ABD0M6G7</accession>
<sequence length="304" mass="33832">MQEIWRMLSRTCSLCSVPARMWKLLCLLAVVYVRVPGVEGHGRLWDPPSRSTMWRRGFDTPHNYDDNQLFCGGFSVQWNKYGGKCGLCGDPWPGPRDNEPGGKYATGMISKKYSAGQVIQVTVQLTANHKGWFEFRLCEHNNPFTNITQECLDKHLLVLDDTGETRYKVIGPDVIDYSVKENIKINLRLPQGLACAACVLQWKYNAGNSWGKDPDTGAEGIGFGPQEQFYGCADVAIGREDVKVGVVPEKFPWYVPESESEWRYGIAYVFGDTASISAAACLKCSELLPVVGAAVLASLVMRFV</sequence>
<dbReference type="EMBL" id="JACVVK020000004">
    <property type="protein sequence ID" value="KAK7507310.1"/>
    <property type="molecule type" value="Genomic_DNA"/>
</dbReference>
<name>A0ABD0M6G7_9CAEN</name>
<proteinExistence type="predicted"/>
<keyword evidence="4" id="KW-1185">Reference proteome</keyword>
<dbReference type="AlphaFoldDB" id="A0ABD0M6G7"/>
<gene>
    <name evidence="3" type="ORF">BaRGS_00001245</name>
</gene>
<organism evidence="3 4">
    <name type="scientific">Batillaria attramentaria</name>
    <dbReference type="NCBI Taxonomy" id="370345"/>
    <lineage>
        <taxon>Eukaryota</taxon>
        <taxon>Metazoa</taxon>
        <taxon>Spiralia</taxon>
        <taxon>Lophotrochozoa</taxon>
        <taxon>Mollusca</taxon>
        <taxon>Gastropoda</taxon>
        <taxon>Caenogastropoda</taxon>
        <taxon>Sorbeoconcha</taxon>
        <taxon>Cerithioidea</taxon>
        <taxon>Batillariidae</taxon>
        <taxon>Batillaria</taxon>
    </lineage>
</organism>
<feature type="signal peptide" evidence="1">
    <location>
        <begin position="1"/>
        <end position="40"/>
    </location>
</feature>
<evidence type="ECO:0000313" key="3">
    <source>
        <dbReference type="EMBL" id="KAK7507310.1"/>
    </source>
</evidence>
<keyword evidence="1" id="KW-0732">Signal</keyword>
<dbReference type="Pfam" id="PF03067">
    <property type="entry name" value="LPMO_10"/>
    <property type="match status" value="1"/>
</dbReference>
<evidence type="ECO:0000259" key="2">
    <source>
        <dbReference type="Pfam" id="PF03067"/>
    </source>
</evidence>
<dbReference type="PANTHER" id="PTHR21113:SF4">
    <property type="entry name" value="CHITIN-BINDING TYPE-4 DOMAIN-CONTAINING PROTEIN"/>
    <property type="match status" value="1"/>
</dbReference>